<dbReference type="Proteomes" id="UP000595703">
    <property type="component" value="Chromosome"/>
</dbReference>
<feature type="region of interest" description="Disordered" evidence="1">
    <location>
        <begin position="1"/>
        <end position="147"/>
    </location>
</feature>
<protein>
    <submittedName>
        <fullName evidence="2">Uncharacterized protein</fullName>
    </submittedName>
</protein>
<evidence type="ECO:0000313" key="2">
    <source>
        <dbReference type="EMBL" id="BBA97172.1"/>
    </source>
</evidence>
<feature type="compositionally biased region" description="Basic and acidic residues" evidence="1">
    <location>
        <begin position="44"/>
        <end position="54"/>
    </location>
</feature>
<dbReference type="RefSeq" id="WP_202233496.1">
    <property type="nucleotide sequence ID" value="NZ_AP018365.1"/>
</dbReference>
<sequence>MGSGRRGRGDLRARLRRRHTRHPRLYDLPSTGPPGHRARAVRATRPDRLARSETDSDSETETDADTDHATDGGTHADAGLLAYPYPRPDPHPDPRPGTDLHGSDSPRGHGARTHDGTHRGRSAADRTEPDTAAGAETRAEAGAEADH</sequence>
<name>A0A7U3UQY7_9ACTN</name>
<feature type="compositionally biased region" description="Acidic residues" evidence="1">
    <location>
        <begin position="55"/>
        <end position="64"/>
    </location>
</feature>
<dbReference type="EMBL" id="AP018365">
    <property type="protein sequence ID" value="BBA97172.1"/>
    <property type="molecule type" value="Genomic_DNA"/>
</dbReference>
<reference evidence="2 3" key="4">
    <citation type="journal article" date="2020" name="Sci. Rep.">
        <title>beta-carboline chemical signals induce reveromycin production through a LuxR family regulator in Streptomyces sp. SN-593.</title>
        <authorList>
            <person name="Panthee S."/>
            <person name="Kito N."/>
            <person name="Hayashi T."/>
            <person name="Shimizu T."/>
            <person name="Ishikawa J."/>
            <person name="Hamamoto H."/>
            <person name="Osada H."/>
            <person name="Takahashi S."/>
        </authorList>
    </citation>
    <scope>NUCLEOTIDE SEQUENCE [LARGE SCALE GENOMIC DNA]</scope>
    <source>
        <strain evidence="2 3">SN-593</strain>
    </source>
</reference>
<dbReference type="KEGG" id="arev:RVR_2798"/>
<gene>
    <name evidence="2" type="ORF">RVR_2798</name>
</gene>
<dbReference type="AlphaFoldDB" id="A0A7U3UQY7"/>
<reference evidence="2 3" key="2">
    <citation type="journal article" date="2011" name="J. Antibiot.">
        <title>Furaquinocins I and J: novel polyketide isoprenoid hybrid compounds from Streptomyces reveromyceticus SN-593.</title>
        <authorList>
            <person name="Panthee S."/>
            <person name="Takahashi S."/>
            <person name="Takagi H."/>
            <person name="Nogawa T."/>
            <person name="Oowada E."/>
            <person name="Uramoto M."/>
            <person name="Osada H."/>
        </authorList>
    </citation>
    <scope>NUCLEOTIDE SEQUENCE [LARGE SCALE GENOMIC DNA]</scope>
    <source>
        <strain evidence="2 3">SN-593</strain>
    </source>
</reference>
<proteinExistence type="predicted"/>
<reference evidence="2 3" key="3">
    <citation type="journal article" date="2011" name="Nat. Chem. Biol.">
        <title>Reveromycin A biosynthesis uses RevG and RevJ for stereospecific spiroacetal formation.</title>
        <authorList>
            <person name="Takahashi S."/>
            <person name="Toyoda A."/>
            <person name="Sekiyama Y."/>
            <person name="Takagi H."/>
            <person name="Nogawa T."/>
            <person name="Uramoto M."/>
            <person name="Suzuki R."/>
            <person name="Koshino H."/>
            <person name="Kumano T."/>
            <person name="Panthee S."/>
            <person name="Dairi T."/>
            <person name="Ishikawa J."/>
            <person name="Ikeda H."/>
            <person name="Sakaki Y."/>
            <person name="Osada H."/>
        </authorList>
    </citation>
    <scope>NUCLEOTIDE SEQUENCE [LARGE SCALE GENOMIC DNA]</scope>
    <source>
        <strain evidence="2 3">SN-593</strain>
    </source>
</reference>
<evidence type="ECO:0000313" key="3">
    <source>
        <dbReference type="Proteomes" id="UP000595703"/>
    </source>
</evidence>
<feature type="compositionally biased region" description="Basic residues" evidence="1">
    <location>
        <begin position="14"/>
        <end position="23"/>
    </location>
</feature>
<keyword evidence="3" id="KW-1185">Reference proteome</keyword>
<organism evidence="2 3">
    <name type="scientific">Actinacidiphila reveromycinica</name>
    <dbReference type="NCBI Taxonomy" id="659352"/>
    <lineage>
        <taxon>Bacteria</taxon>
        <taxon>Bacillati</taxon>
        <taxon>Actinomycetota</taxon>
        <taxon>Actinomycetes</taxon>
        <taxon>Kitasatosporales</taxon>
        <taxon>Streptomycetaceae</taxon>
        <taxon>Actinacidiphila</taxon>
    </lineage>
</organism>
<evidence type="ECO:0000256" key="1">
    <source>
        <dbReference type="SAM" id="MobiDB-lite"/>
    </source>
</evidence>
<feature type="compositionally biased region" description="Basic and acidic residues" evidence="1">
    <location>
        <begin position="88"/>
        <end position="129"/>
    </location>
</feature>
<feature type="compositionally biased region" description="Basic and acidic residues" evidence="1">
    <location>
        <begin position="137"/>
        <end position="147"/>
    </location>
</feature>
<accession>A0A7U3UQY7</accession>
<reference evidence="2 3" key="1">
    <citation type="journal article" date="2010" name="J. Bacteriol.">
        <title>Biochemical characterization of a novel indole prenyltransferase from Streptomyces sp. SN-593.</title>
        <authorList>
            <person name="Takahashi S."/>
            <person name="Takagi H."/>
            <person name="Toyoda A."/>
            <person name="Uramoto M."/>
            <person name="Nogawa T."/>
            <person name="Ueki M."/>
            <person name="Sakaki Y."/>
            <person name="Osada H."/>
        </authorList>
    </citation>
    <scope>NUCLEOTIDE SEQUENCE [LARGE SCALE GENOMIC DNA]</scope>
    <source>
        <strain evidence="2 3">SN-593</strain>
    </source>
</reference>